<feature type="domain" description="Cadherin" evidence="10">
    <location>
        <begin position="1064"/>
        <end position="1180"/>
    </location>
</feature>
<dbReference type="InParanoid" id="E9G9S1"/>
<dbReference type="KEGG" id="dpx:DAPPUDRAFT_301624"/>
<dbReference type="Gene3D" id="2.60.40.60">
    <property type="entry name" value="Cadherins"/>
    <property type="match status" value="11"/>
</dbReference>
<comment type="subcellular location">
    <subcellularLocation>
        <location evidence="1">Membrane</location>
    </subcellularLocation>
</comment>
<dbReference type="CDD" id="cd11304">
    <property type="entry name" value="Cadherin_repeat"/>
    <property type="match status" value="10"/>
</dbReference>
<dbReference type="FunFam" id="2.60.40.60:FF:000338">
    <property type="entry name" value="Protocadherin-15"/>
    <property type="match status" value="1"/>
</dbReference>
<evidence type="ECO:0000256" key="7">
    <source>
        <dbReference type="PROSITE-ProRule" id="PRU00043"/>
    </source>
</evidence>
<dbReference type="FunFam" id="2.60.40.60:FF:000315">
    <property type="entry name" value="CaDHerin family"/>
    <property type="match status" value="1"/>
</dbReference>
<protein>
    <recommendedName>
        <fullName evidence="10">Cadherin domain-containing protein</fullName>
    </recommendedName>
</protein>
<dbReference type="eggNOG" id="KOG3594">
    <property type="taxonomic scope" value="Eukaryota"/>
</dbReference>
<feature type="domain" description="Cadherin" evidence="10">
    <location>
        <begin position="949"/>
        <end position="1058"/>
    </location>
</feature>
<dbReference type="FunFam" id="2.60.40.60:FF:000211">
    <property type="entry name" value="Dachsous cadherin-related 2"/>
    <property type="match status" value="1"/>
</dbReference>
<dbReference type="OMA" id="NNMANAK"/>
<gene>
    <name evidence="11" type="ORF">DAPPUDRAFT_301624</name>
</gene>
<sequence length="1627" mass="179697">MDRLPSKRSAGRTSCPVFALVLLVCLSVAIDAELCDIESGQSNVILDIEESRGPQTNQSTRPKVLPIVGDVPAGEISLTIASSSNPNVFALLGKELKLTSPLDRDHQDISSVILQVSCTNSATGRRRNIPVIVRISDVNDKAPVFLNSSYSVTIPEDLPVGGIVIRDIEAKDADAGINALVEYKVVPNSQRMRSGGNVSLFNETNPALDAFDGFGMFEFPAAHIPVLTLRQPIDYESVRRYLVTIVASDRALNAQDRLSSTATLTVKVSDVEDQPPAFQYVGCPLNDRGVCITPNYTTTVIDRIHRLYRHAPPNIFLVFYYFLLTKIISGVTSGLLTLKPDRILALDTDPSSLAPIRYTFDQGSPPNFREYFEINPNSGWVKQIKPANRSVVNKFDLIVKAEEMTSKKRSSSATLSIEVGNDNNFAPRLVAEALEGFVDENSPVGTPVISARRKGQPLQLKVVEEDSESENPLSQYEIELTSPAFRVNKVGIMEVAVPNLDRDAPNPSTLTFQAIARKAGGATTSPIAISIRLLDVNDNAPRFPSFKPVFLQAGDSKKVVTQVQAEDKDWADNGRIEYAVVDVTNNGKNKFVINPQTGVIDSAGALKPGEKYTLTLQATDGGGKSSLGLLEVIIIPGPNIQAPVFTKDSYEISVDEGSPVNSLVYTFKARDQENDRVTYSIVAGNELGHFKMEKSNGSLLLAKPIDREQLSRYVLTVRAEDTGGLSSVAQVMVRVLDTNDRSPEFIDLPYIFRVKENDLTGYIGRVHAKDADIEKNGQITYFLPADENFVINSQTGELKSKAPLDYEKDRVHLVVIAAQDSGLQPRVTTATATVVVLDFPDERPKFSQQKYESDVPENIIDFFVAQVQATDMDSESSVTYTIRQGDAEKFRIDPQSGIVRTRRSLDYERQAQYVLIIGTLENTDVNDPQATTTLFVNVQDRNDVAPVYSSLPRPVRLRSTVPVGQVVTTVIAVDSDGTSPNNHVRYELVNNSNKVGQFFRINPESGVISTRDSLRKDNEREYKLRIRAYDLGKPTSLSTLATVIVLVDHVAPLIHPDVTHMSFSEMTYSVSVAEDALANTLIKNLSVINRTNDLLPVSCEIVSGNSEDAFYMKESADRNCELRLKKTLDFEATQRYEIEVQLKTSASFVNQDRSTVRYMPCFIEKVDVTVLDVNDNSPKFLSKYPENRFTNGKFYAAISADAPISSVLILVAAEDADSGPLGQLVYDIMEETNSGKLFNIDKSTGTIHTEKMMSAVRQLPIRLIVTARDNPGQPVGYRETNCQVVVNIIEPQHRLVLVLPNSSPDQVHRSQSSIIDILQEETKMIVRVEKLQALTSISPNGTMLVDPSGSELWFYCVDPTTETIVLTNHSQINSTVLEMGSTNHLAYLMATKLKLDVSEIRQPLDNRWASKPYDSDTPANRLWNGFPAALVVVGVLVFLLALGGIVYICASWDSRLQSNTDKRVQPYVVFPPYNPVVIDPNPKEYETQILQLSVNNSTDDSESSGDHNMDYNARRNRVFPLAVPTYISGHHINSALNSANADIATLRFSSLAGMGHCEFAPHQFFPEQEEEDVSSMIIYDDPPIPTTNPLYEGSDEDPLNFTSATNANVTFRSKLQRFGIPEVSTEL</sequence>
<keyword evidence="4 7" id="KW-0106">Calcium</keyword>
<dbReference type="FunCoup" id="E9G9S1">
    <property type="interactions" value="128"/>
</dbReference>
<dbReference type="Proteomes" id="UP000000305">
    <property type="component" value="Unassembled WGS sequence"/>
</dbReference>
<keyword evidence="12" id="KW-1185">Reference proteome</keyword>
<dbReference type="GO" id="GO:0007155">
    <property type="term" value="P:cell adhesion"/>
    <property type="evidence" value="ECO:0000318"/>
    <property type="project" value="GO_Central"/>
</dbReference>
<dbReference type="HOGENOM" id="CLU_003665_0_0_1"/>
<feature type="domain" description="Cadherin" evidence="10">
    <location>
        <begin position="430"/>
        <end position="543"/>
    </location>
</feature>
<dbReference type="SMART" id="SM00112">
    <property type="entry name" value="CA"/>
    <property type="match status" value="11"/>
</dbReference>
<evidence type="ECO:0000256" key="9">
    <source>
        <dbReference type="SAM" id="SignalP"/>
    </source>
</evidence>
<keyword evidence="5 8" id="KW-1133">Transmembrane helix</keyword>
<accession>E9G9S1</accession>
<keyword evidence="2 8" id="KW-0812">Transmembrane</keyword>
<dbReference type="GO" id="GO:0050839">
    <property type="term" value="F:cell adhesion molecule binding"/>
    <property type="evidence" value="ECO:0000318"/>
    <property type="project" value="GO_Central"/>
</dbReference>
<evidence type="ECO:0000256" key="2">
    <source>
        <dbReference type="ARBA" id="ARBA00022692"/>
    </source>
</evidence>
<feature type="transmembrane region" description="Helical" evidence="8">
    <location>
        <begin position="1426"/>
        <end position="1450"/>
    </location>
</feature>
<feature type="chain" id="PRO_5003236781" description="Cadherin domain-containing protein" evidence="9">
    <location>
        <begin position="33"/>
        <end position="1627"/>
    </location>
</feature>
<dbReference type="PANTHER" id="PTHR24026">
    <property type="entry name" value="FAT ATYPICAL CADHERIN-RELATED"/>
    <property type="match status" value="1"/>
</dbReference>
<dbReference type="PROSITE" id="PS50268">
    <property type="entry name" value="CADHERIN_2"/>
    <property type="match status" value="11"/>
</dbReference>
<dbReference type="EMBL" id="GL732536">
    <property type="protein sequence ID" value="EFX83620.1"/>
    <property type="molecule type" value="Genomic_DNA"/>
</dbReference>
<reference evidence="11 12" key="1">
    <citation type="journal article" date="2011" name="Science">
        <title>The ecoresponsive genome of Daphnia pulex.</title>
        <authorList>
            <person name="Colbourne J.K."/>
            <person name="Pfrender M.E."/>
            <person name="Gilbert D."/>
            <person name="Thomas W.K."/>
            <person name="Tucker A."/>
            <person name="Oakley T.H."/>
            <person name="Tokishita S."/>
            <person name="Aerts A."/>
            <person name="Arnold G.J."/>
            <person name="Basu M.K."/>
            <person name="Bauer D.J."/>
            <person name="Caceres C.E."/>
            <person name="Carmel L."/>
            <person name="Casola C."/>
            <person name="Choi J.H."/>
            <person name="Detter J.C."/>
            <person name="Dong Q."/>
            <person name="Dusheyko S."/>
            <person name="Eads B.D."/>
            <person name="Frohlich T."/>
            <person name="Geiler-Samerotte K.A."/>
            <person name="Gerlach D."/>
            <person name="Hatcher P."/>
            <person name="Jogdeo S."/>
            <person name="Krijgsveld J."/>
            <person name="Kriventseva E.V."/>
            <person name="Kultz D."/>
            <person name="Laforsch C."/>
            <person name="Lindquist E."/>
            <person name="Lopez J."/>
            <person name="Manak J.R."/>
            <person name="Muller J."/>
            <person name="Pangilinan J."/>
            <person name="Patwardhan R.P."/>
            <person name="Pitluck S."/>
            <person name="Pritham E.J."/>
            <person name="Rechtsteiner A."/>
            <person name="Rho M."/>
            <person name="Rogozin I.B."/>
            <person name="Sakarya O."/>
            <person name="Salamov A."/>
            <person name="Schaack S."/>
            <person name="Shapiro H."/>
            <person name="Shiga Y."/>
            <person name="Skalitzky C."/>
            <person name="Smith Z."/>
            <person name="Souvorov A."/>
            <person name="Sung W."/>
            <person name="Tang Z."/>
            <person name="Tsuchiya D."/>
            <person name="Tu H."/>
            <person name="Vos H."/>
            <person name="Wang M."/>
            <person name="Wolf Y.I."/>
            <person name="Yamagata H."/>
            <person name="Yamada T."/>
            <person name="Ye Y."/>
            <person name="Shaw J.R."/>
            <person name="Andrews J."/>
            <person name="Crease T.J."/>
            <person name="Tang H."/>
            <person name="Lucas S.M."/>
            <person name="Robertson H.M."/>
            <person name="Bork P."/>
            <person name="Koonin E.V."/>
            <person name="Zdobnov E.M."/>
            <person name="Grigoriev I.V."/>
            <person name="Lynch M."/>
            <person name="Boore J.L."/>
        </authorList>
    </citation>
    <scope>NUCLEOTIDE SEQUENCE [LARGE SCALE GENOMIC DNA]</scope>
</reference>
<organism evidence="11 12">
    <name type="scientific">Daphnia pulex</name>
    <name type="common">Water flea</name>
    <dbReference type="NCBI Taxonomy" id="6669"/>
    <lineage>
        <taxon>Eukaryota</taxon>
        <taxon>Metazoa</taxon>
        <taxon>Ecdysozoa</taxon>
        <taxon>Arthropoda</taxon>
        <taxon>Crustacea</taxon>
        <taxon>Branchiopoda</taxon>
        <taxon>Diplostraca</taxon>
        <taxon>Cladocera</taxon>
        <taxon>Anomopoda</taxon>
        <taxon>Daphniidae</taxon>
        <taxon>Daphnia</taxon>
    </lineage>
</organism>
<proteinExistence type="predicted"/>
<feature type="domain" description="Cadherin" evidence="10">
    <location>
        <begin position="1190"/>
        <end position="1302"/>
    </location>
</feature>
<feature type="signal peptide" evidence="9">
    <location>
        <begin position="1"/>
        <end position="32"/>
    </location>
</feature>
<dbReference type="PROSITE" id="PS00232">
    <property type="entry name" value="CADHERIN_1"/>
    <property type="match status" value="2"/>
</dbReference>
<evidence type="ECO:0000313" key="12">
    <source>
        <dbReference type="Proteomes" id="UP000000305"/>
    </source>
</evidence>
<keyword evidence="6 8" id="KW-0472">Membrane</keyword>
<dbReference type="PRINTS" id="PR00205">
    <property type="entry name" value="CADHERIN"/>
</dbReference>
<dbReference type="PANTHER" id="PTHR24026:SF93">
    <property type="entry name" value="CADHERIN-99C"/>
    <property type="match status" value="1"/>
</dbReference>
<feature type="domain" description="Cadherin" evidence="10">
    <location>
        <begin position="342"/>
        <end position="429"/>
    </location>
</feature>
<feature type="domain" description="Cadherin" evidence="10">
    <location>
        <begin position="146"/>
        <end position="278"/>
    </location>
</feature>
<dbReference type="FunFam" id="2.60.40.60:FF:000363">
    <property type="entry name" value="Dachsous cadherin-related 1a"/>
    <property type="match status" value="1"/>
</dbReference>
<dbReference type="Pfam" id="PF00028">
    <property type="entry name" value="Cadherin"/>
    <property type="match status" value="7"/>
</dbReference>
<evidence type="ECO:0000256" key="4">
    <source>
        <dbReference type="ARBA" id="ARBA00022837"/>
    </source>
</evidence>
<evidence type="ECO:0000256" key="3">
    <source>
        <dbReference type="ARBA" id="ARBA00022737"/>
    </source>
</evidence>
<feature type="domain" description="Cadherin" evidence="10">
    <location>
        <begin position="646"/>
        <end position="745"/>
    </location>
</feature>
<dbReference type="InterPro" id="IPR015919">
    <property type="entry name" value="Cadherin-like_sf"/>
</dbReference>
<name>E9G9S1_DAPPU</name>
<evidence type="ECO:0000256" key="5">
    <source>
        <dbReference type="ARBA" id="ARBA00022989"/>
    </source>
</evidence>
<dbReference type="STRING" id="6669.E9G9S1"/>
<evidence type="ECO:0000313" key="11">
    <source>
        <dbReference type="EMBL" id="EFX83620.1"/>
    </source>
</evidence>
<feature type="domain" description="Cadherin" evidence="10">
    <location>
        <begin position="847"/>
        <end position="948"/>
    </location>
</feature>
<dbReference type="OrthoDB" id="10029135at2759"/>
<feature type="domain" description="Cadherin" evidence="10">
    <location>
        <begin position="560"/>
        <end position="645"/>
    </location>
</feature>
<dbReference type="SUPFAM" id="SSF49313">
    <property type="entry name" value="Cadherin-like"/>
    <property type="match status" value="10"/>
</dbReference>
<dbReference type="InterPro" id="IPR002126">
    <property type="entry name" value="Cadherin-like_dom"/>
</dbReference>
<evidence type="ECO:0000259" key="10">
    <source>
        <dbReference type="PROSITE" id="PS50268"/>
    </source>
</evidence>
<dbReference type="FunFam" id="2.60.40.60:FF:000275">
    <property type="entry name" value="Si:dkey-30k22.7"/>
    <property type="match status" value="1"/>
</dbReference>
<evidence type="ECO:0000256" key="6">
    <source>
        <dbReference type="ARBA" id="ARBA00023136"/>
    </source>
</evidence>
<dbReference type="GO" id="GO:0005886">
    <property type="term" value="C:plasma membrane"/>
    <property type="evidence" value="ECO:0000318"/>
    <property type="project" value="GO_Central"/>
</dbReference>
<dbReference type="GO" id="GO:0007156">
    <property type="term" value="P:homophilic cell adhesion via plasma membrane adhesion molecules"/>
    <property type="evidence" value="ECO:0007669"/>
    <property type="project" value="InterPro"/>
</dbReference>
<feature type="domain" description="Cadherin" evidence="10">
    <location>
        <begin position="70"/>
        <end position="145"/>
    </location>
</feature>
<keyword evidence="9" id="KW-0732">Signal</keyword>
<dbReference type="GO" id="GO:0005509">
    <property type="term" value="F:calcium ion binding"/>
    <property type="evidence" value="ECO:0007669"/>
    <property type="project" value="UniProtKB-UniRule"/>
</dbReference>
<feature type="domain" description="Cadherin" evidence="10">
    <location>
        <begin position="746"/>
        <end position="846"/>
    </location>
</feature>
<evidence type="ECO:0000256" key="1">
    <source>
        <dbReference type="ARBA" id="ARBA00004370"/>
    </source>
</evidence>
<evidence type="ECO:0000256" key="8">
    <source>
        <dbReference type="SAM" id="Phobius"/>
    </source>
</evidence>
<dbReference type="InterPro" id="IPR020894">
    <property type="entry name" value="Cadherin_CS"/>
</dbReference>
<keyword evidence="3" id="KW-0677">Repeat</keyword>